<dbReference type="InterPro" id="IPR017853">
    <property type="entry name" value="GH"/>
</dbReference>
<dbReference type="SUPFAM" id="SSF51445">
    <property type="entry name" value="(Trans)glycosidases"/>
    <property type="match status" value="1"/>
</dbReference>
<comment type="similarity">
    <text evidence="1">Belongs to the glycosyl hydrolase 3 family.</text>
</comment>
<protein>
    <recommendedName>
        <fullName evidence="4">Exo-alpha-(1-&gt;6)-L-arabinopyranosidase</fullName>
    </recommendedName>
</protein>
<dbReference type="Pfam" id="PF01915">
    <property type="entry name" value="Glyco_hydro_3_C"/>
    <property type="match status" value="1"/>
</dbReference>
<dbReference type="InterPro" id="IPR002772">
    <property type="entry name" value="Glyco_hydro_3_C"/>
</dbReference>
<dbReference type="SUPFAM" id="SSF52279">
    <property type="entry name" value="Beta-D-glucan exohydrolase, C-terminal domain"/>
    <property type="match status" value="1"/>
</dbReference>
<dbReference type="PANTHER" id="PTHR42715">
    <property type="entry name" value="BETA-GLUCOSIDASE"/>
    <property type="match status" value="1"/>
</dbReference>
<dbReference type="PRINTS" id="PR00133">
    <property type="entry name" value="GLHYDRLASE3"/>
</dbReference>
<accession>A0A6I6DVZ3</accession>
<evidence type="ECO:0000259" key="5">
    <source>
        <dbReference type="SMART" id="SM01217"/>
    </source>
</evidence>
<dbReference type="AlphaFoldDB" id="A0A6I6DVZ3"/>
<dbReference type="InterPro" id="IPR050288">
    <property type="entry name" value="Cellulose_deg_GH3"/>
</dbReference>
<evidence type="ECO:0000256" key="2">
    <source>
        <dbReference type="ARBA" id="ARBA00022801"/>
    </source>
</evidence>
<comment type="function">
    <text evidence="3">Catalyzes the hydrolysis of a non-reducing terminal alpha-L-arabinopyranosidic linkage in ginsenoside Rb2 (alpha-L-arabinopyranosyl-(1-&gt;6)-alpha-D-glucopyranosyl) to release alpha-D-glucopyranosyl (Rd). It is not able to hydrolyze alpha-L-arabinofuranosyl-(1-&gt;6)-alpha-D-glucopyranosyl (Rc).</text>
</comment>
<dbReference type="KEGG" id="moj:D7D94_11705"/>
<evidence type="ECO:0000256" key="3">
    <source>
        <dbReference type="ARBA" id="ARBA00058905"/>
    </source>
</evidence>
<dbReference type="Proteomes" id="UP000422989">
    <property type="component" value="Chromosome"/>
</dbReference>
<dbReference type="GO" id="GO:0005975">
    <property type="term" value="P:carbohydrate metabolic process"/>
    <property type="evidence" value="ECO:0007669"/>
    <property type="project" value="InterPro"/>
</dbReference>
<sequence>MHPAVSRLSLDEKISLLTGDTFWSTRGIEHAEIEGATLTDGPHGVRLQSGAADHLGINDSHPATAFPTAAATGSTWDPELLAEMGEALGRESRALDVDVLLGPGVNIKRSPLCGRNFEYFSEDPLLAGALGSAWVRGIQQQGVGASLKHFAANNQEFERMRISAEVDERTLREIYLPAFERTVKEAQPATVMCSYNRVNGVYASENRWLLTDVLRDEWGYQGYVVSDWGAVNNPPAAVAAGLDLTMPAAGARHAADVRAALEAGEVDEAAIDIAVSRILTAHDRLRADRGATEDVDFEAHHALARRIAAESTVLLANEGAILPLSAEQGGAIAVIGEFARTPRYQGAGSSHINPTRLDTALEAIREATSRDVAFAAGFRLDGQADAALVDEAVAAARGAETVVLFLGLPDAEESEGFDRTHLDLPAVQRGLLDAVVAANANVVVVLSNGSVVSLDGIAGHVPAILEAWLGGQASGSAAADVLFGIAEPGGRLAETIPLRLADNPAHVNFPGTPKKVVYGERIYVGYRWYDMTERDVAFPFGFGLGYTTFTLSDVAVSAPESGRAHAVVEATVTNTGSRAGAEVVQVYVGDPEASVDRPVRELKAFQKVRLAAGESTRVRLELDDRAFAFWGESGWTVEPGAFVVEVGTSSRDIVAAETIELDVPAPVFSLDIESTVGDWQRHPQGAGVLSQALAQQGAQVAAIISDEEMVRMLESMPLRTLLGFGGEVDGTEVVHQLLAEV</sequence>
<dbReference type="InterPro" id="IPR013783">
    <property type="entry name" value="Ig-like_fold"/>
</dbReference>
<organism evidence="6 7">
    <name type="scientific">Microbacterium oryzae</name>
    <dbReference type="NCBI Taxonomy" id="743009"/>
    <lineage>
        <taxon>Bacteria</taxon>
        <taxon>Bacillati</taxon>
        <taxon>Actinomycetota</taxon>
        <taxon>Actinomycetes</taxon>
        <taxon>Micrococcales</taxon>
        <taxon>Microbacteriaceae</taxon>
        <taxon>Microbacterium</taxon>
    </lineage>
</organism>
<reference evidence="6 7" key="1">
    <citation type="submission" date="2018-09" db="EMBL/GenBank/DDBJ databases">
        <title>Whole genome sequencing of Microbacterium oryzae strain MB-10T.</title>
        <authorList>
            <person name="Das S.K."/>
        </authorList>
    </citation>
    <scope>NUCLEOTIDE SEQUENCE [LARGE SCALE GENOMIC DNA]</scope>
    <source>
        <strain evidence="6 7">MB-10</strain>
    </source>
</reference>
<dbReference type="PANTHER" id="PTHR42715:SF10">
    <property type="entry name" value="BETA-GLUCOSIDASE"/>
    <property type="match status" value="1"/>
</dbReference>
<dbReference type="Gene3D" id="3.40.50.1700">
    <property type="entry name" value="Glycoside hydrolase family 3 C-terminal domain"/>
    <property type="match status" value="1"/>
</dbReference>
<evidence type="ECO:0000313" key="7">
    <source>
        <dbReference type="Proteomes" id="UP000422989"/>
    </source>
</evidence>
<dbReference type="InterPro" id="IPR026891">
    <property type="entry name" value="Fn3-like"/>
</dbReference>
<evidence type="ECO:0000256" key="4">
    <source>
        <dbReference type="ARBA" id="ARBA00074219"/>
    </source>
</evidence>
<dbReference type="Pfam" id="PF14310">
    <property type="entry name" value="Fn3-like"/>
    <property type="match status" value="1"/>
</dbReference>
<keyword evidence="7" id="KW-1185">Reference proteome</keyword>
<evidence type="ECO:0000256" key="1">
    <source>
        <dbReference type="ARBA" id="ARBA00005336"/>
    </source>
</evidence>
<feature type="domain" description="Fibronectin type III-like" evidence="5">
    <location>
        <begin position="582"/>
        <end position="650"/>
    </location>
</feature>
<dbReference type="OrthoDB" id="3187421at2"/>
<dbReference type="GO" id="GO:0008422">
    <property type="term" value="F:beta-glucosidase activity"/>
    <property type="evidence" value="ECO:0007669"/>
    <property type="project" value="UniProtKB-ARBA"/>
</dbReference>
<proteinExistence type="inferred from homology"/>
<dbReference type="Gene3D" id="3.20.20.300">
    <property type="entry name" value="Glycoside hydrolase, family 3, N-terminal domain"/>
    <property type="match status" value="1"/>
</dbReference>
<dbReference type="Pfam" id="PF00933">
    <property type="entry name" value="Glyco_hydro_3"/>
    <property type="match status" value="1"/>
</dbReference>
<dbReference type="SMART" id="SM01217">
    <property type="entry name" value="Fn3_like"/>
    <property type="match status" value="1"/>
</dbReference>
<dbReference type="InterPro" id="IPR036962">
    <property type="entry name" value="Glyco_hydro_3_N_sf"/>
</dbReference>
<name>A0A6I6DVZ3_9MICO</name>
<dbReference type="InterPro" id="IPR036881">
    <property type="entry name" value="Glyco_hydro_3_C_sf"/>
</dbReference>
<evidence type="ECO:0000313" key="6">
    <source>
        <dbReference type="EMBL" id="QGU28266.1"/>
    </source>
</evidence>
<dbReference type="InterPro" id="IPR001764">
    <property type="entry name" value="Glyco_hydro_3_N"/>
</dbReference>
<keyword evidence="2" id="KW-0378">Hydrolase</keyword>
<gene>
    <name evidence="6" type="ORF">D7D94_11705</name>
</gene>
<dbReference type="EMBL" id="CP032550">
    <property type="protein sequence ID" value="QGU28266.1"/>
    <property type="molecule type" value="Genomic_DNA"/>
</dbReference>
<dbReference type="Gene3D" id="2.60.40.10">
    <property type="entry name" value="Immunoglobulins"/>
    <property type="match status" value="1"/>
</dbReference>
<dbReference type="RefSeq" id="WP_156242778.1">
    <property type="nucleotide sequence ID" value="NZ_BAAAZL010000004.1"/>
</dbReference>
<dbReference type="FunFam" id="2.60.40.10:FF:000495">
    <property type="entry name" value="Periplasmic beta-glucosidase"/>
    <property type="match status" value="1"/>
</dbReference>